<protein>
    <recommendedName>
        <fullName evidence="1">SecDF P1 head subdomain domain-containing protein</fullName>
    </recommendedName>
</protein>
<comment type="caution">
    <text evidence="2">The sequence shown here is derived from an EMBL/GenBank/DDBJ whole genome shotgun (WGS) entry which is preliminary data.</text>
</comment>
<reference evidence="2 5" key="1">
    <citation type="journal article" date="2015" name="Int. J. Syst. Evol. Microbiol.">
        <title>Algibacter amylolyticus sp. nov., isolated from intertidal sediment.</title>
        <authorList>
            <person name="Zhang D.C."/>
            <person name="Wu J."/>
            <person name="Neuner K."/>
            <person name="Yao J."/>
            <person name="Margesin R."/>
        </authorList>
    </citation>
    <scope>NUCLEOTIDE SEQUENCE [LARGE SCALE GENOMIC DNA]</scope>
    <source>
        <strain evidence="2 5">RU-4-M-4</strain>
    </source>
</reference>
<evidence type="ECO:0000313" key="3">
    <source>
        <dbReference type="EMBL" id="TSJ77577.1"/>
    </source>
</evidence>
<feature type="domain" description="SecDF P1 head subdomain" evidence="1">
    <location>
        <begin position="199"/>
        <end position="292"/>
    </location>
</feature>
<evidence type="ECO:0000313" key="4">
    <source>
        <dbReference type="Proteomes" id="UP000315145"/>
    </source>
</evidence>
<organism evidence="2 5">
    <name type="scientific">Algibacter amylolyticus</name>
    <dbReference type="NCBI Taxonomy" id="1608400"/>
    <lineage>
        <taxon>Bacteria</taxon>
        <taxon>Pseudomonadati</taxon>
        <taxon>Bacteroidota</taxon>
        <taxon>Flavobacteriia</taxon>
        <taxon>Flavobacteriales</taxon>
        <taxon>Flavobacteriaceae</taxon>
        <taxon>Algibacter</taxon>
    </lineage>
</organism>
<dbReference type="Gene3D" id="3.30.70.3400">
    <property type="match status" value="1"/>
</dbReference>
<dbReference type="OrthoDB" id="1162158at2"/>
<reference evidence="3 4" key="2">
    <citation type="submission" date="2019-07" db="EMBL/GenBank/DDBJ databases">
        <title>Algibacter marinivivus sp. nov., isolated from the surface of a marine red alga.</title>
        <authorList>
            <person name="Zhong X."/>
            <person name="Xu W."/>
            <person name="Zhang Y."/>
            <person name="Zhang Q."/>
            <person name="Du Z."/>
        </authorList>
    </citation>
    <scope>NUCLEOTIDE SEQUENCE [LARGE SCALE GENOMIC DNA]</scope>
    <source>
        <strain evidence="3 4">RU-4-M-4</strain>
    </source>
</reference>
<name>A0A5M7B691_9FLAO</name>
<keyword evidence="4" id="KW-1185">Reference proteome</keyword>
<gene>
    <name evidence="2" type="ORF">F2B50_07760</name>
    <name evidence="3" type="ORF">FPF71_07760</name>
</gene>
<evidence type="ECO:0000259" key="1">
    <source>
        <dbReference type="Pfam" id="PF22599"/>
    </source>
</evidence>
<dbReference type="InterPro" id="IPR054384">
    <property type="entry name" value="SecDF_P1_head"/>
</dbReference>
<reference evidence="2" key="3">
    <citation type="submission" date="2019-09" db="EMBL/GenBank/DDBJ databases">
        <authorList>
            <person name="Zhang D.-C."/>
        </authorList>
    </citation>
    <scope>NUCLEOTIDE SEQUENCE</scope>
    <source>
        <strain evidence="2">RU-4-M-4</strain>
    </source>
</reference>
<evidence type="ECO:0000313" key="5">
    <source>
        <dbReference type="Proteomes" id="UP000322315"/>
    </source>
</evidence>
<proteinExistence type="predicted"/>
<evidence type="ECO:0000313" key="2">
    <source>
        <dbReference type="EMBL" id="KAA5825083.1"/>
    </source>
</evidence>
<dbReference type="Proteomes" id="UP000322315">
    <property type="component" value="Unassembled WGS sequence"/>
</dbReference>
<dbReference type="Gene3D" id="3.30.1360.200">
    <property type="match status" value="1"/>
</dbReference>
<accession>A0A5M7B691</accession>
<dbReference type="PROSITE" id="PS51257">
    <property type="entry name" value="PROKAR_LIPOPROTEIN"/>
    <property type="match status" value="1"/>
</dbReference>
<dbReference type="Pfam" id="PF22599">
    <property type="entry name" value="SecDF_P1_head"/>
    <property type="match status" value="1"/>
</dbReference>
<dbReference type="EMBL" id="VMBF01000004">
    <property type="protein sequence ID" value="TSJ77577.1"/>
    <property type="molecule type" value="Genomic_DNA"/>
</dbReference>
<dbReference type="Proteomes" id="UP000315145">
    <property type="component" value="Unassembled WGS sequence"/>
</dbReference>
<dbReference type="EMBL" id="VWRS01000004">
    <property type="protein sequence ID" value="KAA5825083.1"/>
    <property type="molecule type" value="Genomic_DNA"/>
</dbReference>
<dbReference type="RefSeq" id="WP_144116117.1">
    <property type="nucleotide sequence ID" value="NZ_JACHGE010000005.1"/>
</dbReference>
<sequence>MKKIAYLILILIVTSCNVFKEKKEYSFTYEFENKTSQRNILETIKVLKKRLDSYGVENSITNQKGDRLHINVKAINLDSIRLNSLILNQGKLEFWELFKGNDFHDFMIDVNEFFMDTTLEDSIQVQPLLSKIASQGYPGGPIVFQFKAEDTASVNKMLGNKEVRFLIPEDFLNVKFLWGVADEIGHHPLYAAKSNRDGRPPLTGASITDAMHSFGPIGRPVVAIAMNDKGALTWERITENAFLNSTFIAITINDLVYTAPGVAAGAIKGGRSEISGNFTIEEAHDLAIILSSKGKIPKLNRVNN</sequence>
<dbReference type="AlphaFoldDB" id="A0A5M7B691"/>